<dbReference type="GeneID" id="109487410"/>
<dbReference type="AlphaFoldDB" id="A0A6P5AL58"/>
<evidence type="ECO:0000256" key="1">
    <source>
        <dbReference type="ARBA" id="ARBA00001946"/>
    </source>
</evidence>
<evidence type="ECO:0000256" key="3">
    <source>
        <dbReference type="ARBA" id="ARBA00004922"/>
    </source>
</evidence>
<accession>A0A6P5AL58</accession>
<evidence type="ECO:0000256" key="10">
    <source>
        <dbReference type="ARBA" id="ARBA00022989"/>
    </source>
</evidence>
<dbReference type="UniPathway" id="UPA00378"/>
<comment type="similarity">
    <text evidence="4">Belongs to the UPP synthase family.</text>
</comment>
<evidence type="ECO:0000256" key="5">
    <source>
        <dbReference type="ARBA" id="ARBA00012596"/>
    </source>
</evidence>
<keyword evidence="13" id="KW-1185">Reference proteome</keyword>
<organism evidence="13 14">
    <name type="scientific">Branchiostoma belcheri</name>
    <name type="common">Amphioxus</name>
    <dbReference type="NCBI Taxonomy" id="7741"/>
    <lineage>
        <taxon>Eukaryota</taxon>
        <taxon>Metazoa</taxon>
        <taxon>Chordata</taxon>
        <taxon>Cephalochordata</taxon>
        <taxon>Leptocardii</taxon>
        <taxon>Amphioxiformes</taxon>
        <taxon>Branchiostomatidae</taxon>
        <taxon>Branchiostoma</taxon>
    </lineage>
</organism>
<dbReference type="KEGG" id="bbel:109487410"/>
<keyword evidence="9" id="KW-0460">Magnesium</keyword>
<evidence type="ECO:0000256" key="12">
    <source>
        <dbReference type="ARBA" id="ARBA00047353"/>
    </source>
</evidence>
<sequence>MILHQVLLYLVHTFSAIRTWLASLYHGLKKPLSFKHRKRNVHRIKSDSKALSKLPMHVGLVVVEDDFRYGDLASLVVWCAAMGISYISLYDSQGILKRNNTSLWQEIMKQQQELLGEESNKYNIELVRGNRTATQLTGQKYSVEVRLLSSEDGRTDLLHAAQRWCQAVEAKRKKVGDLDPTALEGLLQATRGAPDVDLVLKFGTVDSLLGFLPWQIRLTEILSMPTHHSIDYQTFLLALQSFGNIEQRFGK</sequence>
<dbReference type="InterPro" id="IPR001441">
    <property type="entry name" value="UPP_synth-like"/>
</dbReference>
<reference evidence="14" key="1">
    <citation type="submission" date="2025-08" db="UniProtKB">
        <authorList>
            <consortium name="RefSeq"/>
        </authorList>
    </citation>
    <scope>IDENTIFICATION</scope>
    <source>
        <tissue evidence="14">Gonad</tissue>
    </source>
</reference>
<keyword evidence="7" id="KW-0812">Transmembrane</keyword>
<evidence type="ECO:0000256" key="2">
    <source>
        <dbReference type="ARBA" id="ARBA00004586"/>
    </source>
</evidence>
<comment type="catalytic activity">
    <reaction evidence="12">
        <text>n isopentenyl diphosphate + (2E,6E)-farnesyl diphosphate = a di-trans,poly-cis-polyprenyl diphosphate + n diphosphate</text>
        <dbReference type="Rhea" id="RHEA:53008"/>
        <dbReference type="Rhea" id="RHEA-COMP:19494"/>
        <dbReference type="ChEBI" id="CHEBI:33019"/>
        <dbReference type="ChEBI" id="CHEBI:128769"/>
        <dbReference type="ChEBI" id="CHEBI:136960"/>
        <dbReference type="ChEBI" id="CHEBI:175763"/>
        <dbReference type="EC" id="2.5.1.87"/>
    </reaction>
</comment>
<comment type="subcellular location">
    <subcellularLocation>
        <location evidence="2">Endoplasmic reticulum membrane</location>
    </subcellularLocation>
</comment>
<evidence type="ECO:0000313" key="14">
    <source>
        <dbReference type="RefSeq" id="XP_019646959.1"/>
    </source>
</evidence>
<comment type="cofactor">
    <cofactor evidence="1">
        <name>Mg(2+)</name>
        <dbReference type="ChEBI" id="CHEBI:18420"/>
    </cofactor>
</comment>
<evidence type="ECO:0000256" key="6">
    <source>
        <dbReference type="ARBA" id="ARBA00022679"/>
    </source>
</evidence>
<keyword evidence="10" id="KW-1133">Transmembrane helix</keyword>
<dbReference type="SUPFAM" id="SSF64005">
    <property type="entry name" value="Undecaprenyl diphosphate synthase"/>
    <property type="match status" value="1"/>
</dbReference>
<dbReference type="Gene3D" id="3.40.1180.10">
    <property type="entry name" value="Decaprenyl diphosphate synthase-like"/>
    <property type="match status" value="1"/>
</dbReference>
<keyword evidence="11" id="KW-0472">Membrane</keyword>
<dbReference type="RefSeq" id="XP_019646959.1">
    <property type="nucleotide sequence ID" value="XM_019791400.1"/>
</dbReference>
<gene>
    <name evidence="14" type="primary">LOC109487410</name>
</gene>
<keyword evidence="6" id="KW-0808">Transferase</keyword>
<evidence type="ECO:0000256" key="4">
    <source>
        <dbReference type="ARBA" id="ARBA00005432"/>
    </source>
</evidence>
<evidence type="ECO:0000313" key="13">
    <source>
        <dbReference type="Proteomes" id="UP000515135"/>
    </source>
</evidence>
<dbReference type="OrthoDB" id="19639at2759"/>
<dbReference type="Proteomes" id="UP000515135">
    <property type="component" value="Unplaced"/>
</dbReference>
<comment type="pathway">
    <text evidence="3">Protein modification; protein glycosylation.</text>
</comment>
<evidence type="ECO:0000256" key="7">
    <source>
        <dbReference type="ARBA" id="ARBA00022692"/>
    </source>
</evidence>
<dbReference type="InterPro" id="IPR038887">
    <property type="entry name" value="Nus1/NgBR"/>
</dbReference>
<dbReference type="GO" id="GO:0045547">
    <property type="term" value="F:ditrans,polycis-polyprenyl diphosphate synthase [(2E,6E)-farnesyl diphosphate specific] activity"/>
    <property type="evidence" value="ECO:0007669"/>
    <property type="project" value="UniProtKB-EC"/>
</dbReference>
<dbReference type="EC" id="2.5.1.87" evidence="5"/>
<dbReference type="PANTHER" id="PTHR21528">
    <property type="entry name" value="DEHYDRODOLICHYL DIPHOSPHATE SYNTHASE COMPLEX SUBUNIT NUS1"/>
    <property type="match status" value="1"/>
</dbReference>
<evidence type="ECO:0000256" key="9">
    <source>
        <dbReference type="ARBA" id="ARBA00022842"/>
    </source>
</evidence>
<protein>
    <recommendedName>
        <fullName evidence="5">ditrans,polycis-polyprenyl diphosphate synthase [(2E,6E)-farnesyldiphosphate specific]</fullName>
        <ecNumber evidence="5">2.5.1.87</ecNumber>
    </recommendedName>
</protein>
<dbReference type="GO" id="GO:1904423">
    <property type="term" value="C:dehydrodolichyl diphosphate synthase complex"/>
    <property type="evidence" value="ECO:0007669"/>
    <property type="project" value="InterPro"/>
</dbReference>
<dbReference type="GO" id="GO:0005789">
    <property type="term" value="C:endoplasmic reticulum membrane"/>
    <property type="evidence" value="ECO:0007669"/>
    <property type="project" value="UniProtKB-SubCell"/>
</dbReference>
<evidence type="ECO:0000256" key="8">
    <source>
        <dbReference type="ARBA" id="ARBA00022824"/>
    </source>
</evidence>
<dbReference type="Pfam" id="PF01255">
    <property type="entry name" value="Prenyltransf"/>
    <property type="match status" value="1"/>
</dbReference>
<proteinExistence type="inferred from homology"/>
<keyword evidence="8" id="KW-0256">Endoplasmic reticulum</keyword>
<dbReference type="PANTHER" id="PTHR21528:SF0">
    <property type="entry name" value="DEHYDRODOLICHYL DIPHOSPHATE SYNTHASE COMPLEX SUBUNIT NUS1"/>
    <property type="match status" value="1"/>
</dbReference>
<evidence type="ECO:0000256" key="11">
    <source>
        <dbReference type="ARBA" id="ARBA00023136"/>
    </source>
</evidence>
<name>A0A6P5AL58_BRABE</name>
<dbReference type="InterPro" id="IPR036424">
    <property type="entry name" value="UPP_synth-like_sf"/>
</dbReference>